<comment type="similarity">
    <text evidence="1">Belongs to the glycosyl hydrolase 27 family.</text>
</comment>
<organism evidence="4">
    <name type="scientific">marine sediment metagenome</name>
    <dbReference type="NCBI Taxonomy" id="412755"/>
    <lineage>
        <taxon>unclassified sequences</taxon>
        <taxon>metagenomes</taxon>
        <taxon>ecological metagenomes</taxon>
    </lineage>
</organism>
<dbReference type="PROSITE" id="PS00512">
    <property type="entry name" value="ALPHA_GALACTOSIDASE"/>
    <property type="match status" value="1"/>
</dbReference>
<dbReference type="InterPro" id="IPR000111">
    <property type="entry name" value="Glyco_hydro_27/36_CS"/>
</dbReference>
<dbReference type="PANTHER" id="PTHR11452:SF75">
    <property type="entry name" value="ALPHA-GALACTOSIDASE MEL1"/>
    <property type="match status" value="1"/>
</dbReference>
<evidence type="ECO:0000256" key="2">
    <source>
        <dbReference type="ARBA" id="ARBA00022801"/>
    </source>
</evidence>
<dbReference type="EMBL" id="LAZR01062428">
    <property type="protein sequence ID" value="KKK61533.1"/>
    <property type="molecule type" value="Genomic_DNA"/>
</dbReference>
<evidence type="ECO:0008006" key="5">
    <source>
        <dbReference type="Google" id="ProtNLM"/>
    </source>
</evidence>
<dbReference type="InterPro" id="IPR002241">
    <property type="entry name" value="Glyco_hydro_27"/>
</dbReference>
<dbReference type="PANTHER" id="PTHR11452">
    <property type="entry name" value="ALPHA-GALACTOSIDASE/ALPHA-N-ACETYLGALACTOSAMINIDASE"/>
    <property type="match status" value="1"/>
</dbReference>
<dbReference type="InterPro" id="IPR017853">
    <property type="entry name" value="GH"/>
</dbReference>
<evidence type="ECO:0000313" key="4">
    <source>
        <dbReference type="EMBL" id="KKK61533.1"/>
    </source>
</evidence>
<feature type="non-terminal residue" evidence="4">
    <location>
        <position position="219"/>
    </location>
</feature>
<dbReference type="Pfam" id="PF16499">
    <property type="entry name" value="Melibiase_2"/>
    <property type="match status" value="1"/>
</dbReference>
<dbReference type="GO" id="GO:0005975">
    <property type="term" value="P:carbohydrate metabolic process"/>
    <property type="evidence" value="ECO:0007669"/>
    <property type="project" value="InterPro"/>
</dbReference>
<dbReference type="CDD" id="cd14792">
    <property type="entry name" value="GH27"/>
    <property type="match status" value="1"/>
</dbReference>
<gene>
    <name evidence="4" type="ORF">LCGC14_3013360</name>
</gene>
<evidence type="ECO:0000256" key="3">
    <source>
        <dbReference type="ARBA" id="ARBA00023295"/>
    </source>
</evidence>
<accession>A0A0F8WY06</accession>
<keyword evidence="2" id="KW-0378">Hydrolase</keyword>
<dbReference type="InterPro" id="IPR013785">
    <property type="entry name" value="Aldolase_TIM"/>
</dbReference>
<dbReference type="PRINTS" id="PR00740">
    <property type="entry name" value="GLHYDRLASE27"/>
</dbReference>
<proteinExistence type="inferred from homology"/>
<dbReference type="Gene3D" id="3.20.20.70">
    <property type="entry name" value="Aldolase class I"/>
    <property type="match status" value="1"/>
</dbReference>
<dbReference type="AlphaFoldDB" id="A0A0F8WY06"/>
<name>A0A0F8WY06_9ZZZZ</name>
<evidence type="ECO:0000256" key="1">
    <source>
        <dbReference type="ARBA" id="ARBA00009743"/>
    </source>
</evidence>
<keyword evidence="3" id="KW-0326">Glycosidase</keyword>
<sequence length="219" mass="24337">MSGFTRTIACGVFVLLLLCAFTGCAEKATEKSTSQQSEFDKEWAQLAKTPPMGWNSWNSTGVNVSEEILRGIADEIVASGLKDAGYTYVVIDDFWHGGRDSITGILYEDPAKFPSGMKALADYIHEKGLKFGIYSDAGTKTCGEMPGSYGYEEKDAQLFADWGVDYLKYDYCFCPDYVSANNDYRMAIDRYKAMGDALKATGRPIIYSLCEWGPRSPWL</sequence>
<dbReference type="PROSITE" id="PS51257">
    <property type="entry name" value="PROKAR_LIPOPROTEIN"/>
    <property type="match status" value="1"/>
</dbReference>
<protein>
    <recommendedName>
        <fullName evidence="5">Alpha-galactosidase</fullName>
    </recommendedName>
</protein>
<reference evidence="4" key="1">
    <citation type="journal article" date="2015" name="Nature">
        <title>Complex archaea that bridge the gap between prokaryotes and eukaryotes.</title>
        <authorList>
            <person name="Spang A."/>
            <person name="Saw J.H."/>
            <person name="Jorgensen S.L."/>
            <person name="Zaremba-Niedzwiedzka K."/>
            <person name="Martijn J."/>
            <person name="Lind A.E."/>
            <person name="van Eijk R."/>
            <person name="Schleper C."/>
            <person name="Guy L."/>
            <person name="Ettema T.J."/>
        </authorList>
    </citation>
    <scope>NUCLEOTIDE SEQUENCE</scope>
</reference>
<comment type="caution">
    <text evidence="4">The sequence shown here is derived from an EMBL/GenBank/DDBJ whole genome shotgun (WGS) entry which is preliminary data.</text>
</comment>
<dbReference type="GO" id="GO:0004553">
    <property type="term" value="F:hydrolase activity, hydrolyzing O-glycosyl compounds"/>
    <property type="evidence" value="ECO:0007669"/>
    <property type="project" value="InterPro"/>
</dbReference>
<dbReference type="SUPFAM" id="SSF51445">
    <property type="entry name" value="(Trans)glycosidases"/>
    <property type="match status" value="1"/>
</dbReference>